<evidence type="ECO:0000313" key="1">
    <source>
        <dbReference type="EMBL" id="MCY1080302.1"/>
    </source>
</evidence>
<sequence length="262" mass="28463">MALLKLNGVEVEATDSEWLPVRLGEVVRSLNGVPRSTAKVKKANLRYTSSLLTVPAAQLLRSLIEGEGHVLAFDSHSYTSREVGYFAAPLSFTIESAGGKYGGHLRLPTSGTMSWKVLDATASSPWSALLWRRESSTWHHYVTRSDGVTWRDGVLSPSTVPTQFVRRSGGTVEALVLGDFTGTGLGDFDDAVLLPYLVPDAWVPKLYALHNARAWPALPYVLAEGPRLATAGQLCLGEVGSAKTMPLRESVAEVFDFTLYEV</sequence>
<name>A0ABT4AHE0_9BACT</name>
<gene>
    <name evidence="1" type="ORF">OV287_38205</name>
</gene>
<dbReference type="Proteomes" id="UP001207654">
    <property type="component" value="Unassembled WGS sequence"/>
</dbReference>
<accession>A0ABT4AHE0</accession>
<comment type="caution">
    <text evidence="1">The sequence shown here is derived from an EMBL/GenBank/DDBJ whole genome shotgun (WGS) entry which is preliminary data.</text>
</comment>
<reference evidence="1 2" key="1">
    <citation type="submission" date="2022-11" db="EMBL/GenBank/DDBJ databases">
        <title>Minimal conservation of predation-associated metabolite biosynthetic gene clusters underscores biosynthetic potential of Myxococcota including descriptions for ten novel species: Archangium lansinium sp. nov., Myxococcus landrumus sp. nov., Nannocystis bai.</title>
        <authorList>
            <person name="Ahearne A."/>
            <person name="Stevens C."/>
            <person name="Phillips K."/>
        </authorList>
    </citation>
    <scope>NUCLEOTIDE SEQUENCE [LARGE SCALE GENOMIC DNA]</scope>
    <source>
        <strain evidence="1 2">MIWBW</strain>
    </source>
</reference>
<evidence type="ECO:0000313" key="2">
    <source>
        <dbReference type="Proteomes" id="UP001207654"/>
    </source>
</evidence>
<protein>
    <submittedName>
        <fullName evidence="1">Uncharacterized protein</fullName>
    </submittedName>
</protein>
<keyword evidence="2" id="KW-1185">Reference proteome</keyword>
<organism evidence="1 2">
    <name type="scientific">Archangium lansingense</name>
    <dbReference type="NCBI Taxonomy" id="2995310"/>
    <lineage>
        <taxon>Bacteria</taxon>
        <taxon>Pseudomonadati</taxon>
        <taxon>Myxococcota</taxon>
        <taxon>Myxococcia</taxon>
        <taxon>Myxococcales</taxon>
        <taxon>Cystobacterineae</taxon>
        <taxon>Archangiaceae</taxon>
        <taxon>Archangium</taxon>
    </lineage>
</organism>
<dbReference type="EMBL" id="JAPNKA010000001">
    <property type="protein sequence ID" value="MCY1080302.1"/>
    <property type="molecule type" value="Genomic_DNA"/>
</dbReference>
<dbReference type="RefSeq" id="WP_267538973.1">
    <property type="nucleotide sequence ID" value="NZ_JAPNKA010000001.1"/>
</dbReference>
<proteinExistence type="predicted"/>